<evidence type="ECO:0000313" key="1">
    <source>
        <dbReference type="EMBL" id="KAG0428793.1"/>
    </source>
</evidence>
<evidence type="ECO:0000313" key="2">
    <source>
        <dbReference type="Proteomes" id="UP000805193"/>
    </source>
</evidence>
<protein>
    <submittedName>
        <fullName evidence="1">Uncharacterized protein</fullName>
    </submittedName>
</protein>
<reference evidence="1 2" key="1">
    <citation type="journal article" date="2020" name="Cell">
        <title>Large-Scale Comparative Analyses of Tick Genomes Elucidate Their Genetic Diversity and Vector Capacities.</title>
        <authorList>
            <consortium name="Tick Genome and Microbiome Consortium (TIGMIC)"/>
            <person name="Jia N."/>
            <person name="Wang J."/>
            <person name="Shi W."/>
            <person name="Du L."/>
            <person name="Sun Y."/>
            <person name="Zhan W."/>
            <person name="Jiang J.F."/>
            <person name="Wang Q."/>
            <person name="Zhang B."/>
            <person name="Ji P."/>
            <person name="Bell-Sakyi L."/>
            <person name="Cui X.M."/>
            <person name="Yuan T.T."/>
            <person name="Jiang B.G."/>
            <person name="Yang W.F."/>
            <person name="Lam T.T."/>
            <person name="Chang Q.C."/>
            <person name="Ding S.J."/>
            <person name="Wang X.J."/>
            <person name="Zhu J.G."/>
            <person name="Ruan X.D."/>
            <person name="Zhao L."/>
            <person name="Wei J.T."/>
            <person name="Ye R.Z."/>
            <person name="Que T.C."/>
            <person name="Du C.H."/>
            <person name="Zhou Y.H."/>
            <person name="Cheng J.X."/>
            <person name="Dai P.F."/>
            <person name="Guo W.B."/>
            <person name="Han X.H."/>
            <person name="Huang E.J."/>
            <person name="Li L.F."/>
            <person name="Wei W."/>
            <person name="Gao Y.C."/>
            <person name="Liu J.Z."/>
            <person name="Shao H.Z."/>
            <person name="Wang X."/>
            <person name="Wang C.C."/>
            <person name="Yang T.C."/>
            <person name="Huo Q.B."/>
            <person name="Li W."/>
            <person name="Chen H.Y."/>
            <person name="Chen S.E."/>
            <person name="Zhou L.G."/>
            <person name="Ni X.B."/>
            <person name="Tian J.H."/>
            <person name="Sheng Y."/>
            <person name="Liu T."/>
            <person name="Pan Y.S."/>
            <person name="Xia L.Y."/>
            <person name="Li J."/>
            <person name="Zhao F."/>
            <person name="Cao W.C."/>
        </authorList>
    </citation>
    <scope>NUCLEOTIDE SEQUENCE [LARGE SCALE GENOMIC DNA]</scope>
    <source>
        <strain evidence="1">Iper-2018</strain>
    </source>
</reference>
<organism evidence="1 2">
    <name type="scientific">Ixodes persulcatus</name>
    <name type="common">Taiga tick</name>
    <dbReference type="NCBI Taxonomy" id="34615"/>
    <lineage>
        <taxon>Eukaryota</taxon>
        <taxon>Metazoa</taxon>
        <taxon>Ecdysozoa</taxon>
        <taxon>Arthropoda</taxon>
        <taxon>Chelicerata</taxon>
        <taxon>Arachnida</taxon>
        <taxon>Acari</taxon>
        <taxon>Parasitiformes</taxon>
        <taxon>Ixodida</taxon>
        <taxon>Ixodoidea</taxon>
        <taxon>Ixodidae</taxon>
        <taxon>Ixodinae</taxon>
        <taxon>Ixodes</taxon>
    </lineage>
</organism>
<dbReference type="Proteomes" id="UP000805193">
    <property type="component" value="Unassembled WGS sequence"/>
</dbReference>
<comment type="caution">
    <text evidence="1">The sequence shown here is derived from an EMBL/GenBank/DDBJ whole genome shotgun (WGS) entry which is preliminary data.</text>
</comment>
<keyword evidence="2" id="KW-1185">Reference proteome</keyword>
<gene>
    <name evidence="1" type="ORF">HPB47_024244</name>
</gene>
<sequence>MPFAFRYITPFPRFECTFGAPGRVRAIVTPRARPDGDRSAAAPVCKLAETPPPGHRFVPSARRFTEEFFGNKDCRGEYGPKVRVVFSELRKTRFRDVWEPAKSQFDGTGSFGNGAAMRVAPVALFYRLDETKAIKVAQDQAKLTHAHRWGYNGAVLICLAIQLALTLDPRESLDVEEFLEVLTKKMEKVEEDRFYCDKLQTIKEMLLNPRRDFAPEEVADRLGNEITADRSVPAALYCFLRGGKPLKSYPTSNGFLRSLYFAISLGGDTDTIGTMTSSIAGAYYGIFRIPTSMQKYCQGERHATHLASSLVV</sequence>
<accession>A0AC60Q7S1</accession>
<name>A0AC60Q7S1_IXOPE</name>
<proteinExistence type="predicted"/>
<dbReference type="EMBL" id="JABSTQ010009480">
    <property type="protein sequence ID" value="KAG0428793.1"/>
    <property type="molecule type" value="Genomic_DNA"/>
</dbReference>